<reference evidence="1 2" key="3">
    <citation type="journal article" date="2010" name="BMC Genomics">
        <title>Transcriptome sequencing and comparative analysis of cucumber flowers with different sex types.</title>
        <authorList>
            <person name="Guo S."/>
            <person name="Zheng Y."/>
            <person name="Joung J.G."/>
            <person name="Liu S."/>
            <person name="Zhang Z."/>
            <person name="Crasta O.R."/>
            <person name="Sobral B.W."/>
            <person name="Xu Y."/>
            <person name="Huang S."/>
            <person name="Fei Z."/>
        </authorList>
    </citation>
    <scope>NUCLEOTIDE SEQUENCE [LARGE SCALE GENOMIC DNA]</scope>
    <source>
        <strain evidence="2">cv. 9930</strain>
        <tissue evidence="1">Leaf</tissue>
    </source>
</reference>
<dbReference type="EMBL" id="ACHR03000067">
    <property type="protein sequence ID" value="KAE8637219.1"/>
    <property type="molecule type" value="Genomic_DNA"/>
</dbReference>
<name>A0ACB6HBI4_CUCSA</name>
<reference evidence="1 2" key="4">
    <citation type="journal article" date="2011" name="BMC Genomics">
        <title>RNA-Seq improves annotation of protein-coding genes in the cucumber genome.</title>
        <authorList>
            <person name="Li Z."/>
            <person name="Zhang Z."/>
            <person name="Yan P."/>
            <person name="Huang S."/>
            <person name="Fei Z."/>
            <person name="Lin K."/>
        </authorList>
    </citation>
    <scope>NUCLEOTIDE SEQUENCE [LARGE SCALE GENOMIC DNA]</scope>
    <source>
        <strain evidence="2">cv. 9930</strain>
        <tissue evidence="1">Leaf</tissue>
    </source>
</reference>
<protein>
    <submittedName>
        <fullName evidence="1">Uncharacterized protein</fullName>
    </submittedName>
</protein>
<sequence length="204" mass="23115">MNKKLTWKGEMILRNSPMNGMVGVSGNGADDISYLIYNYAVSIPNLAIEDVVSKFKSMHFELVINPSSASYEKLICYCCGLFKVHMALDIANEMCDADFTPSTGVLHSILHALDESCEYNLVHQVYSLICRHNLKPDSEILRGMINLHVKMKDFKGAYDMLKEWEKMNVIPTTNLYNAIMAGYFREVPNSSVLSSVVFLFFFAR</sequence>
<gene>
    <name evidence="1" type="ORF">Csa_021122</name>
</gene>
<evidence type="ECO:0000313" key="1">
    <source>
        <dbReference type="EMBL" id="KAE8637219.1"/>
    </source>
</evidence>
<accession>A0ACB6HBI4</accession>
<reference evidence="1 2" key="5">
    <citation type="journal article" date="2019" name="Gigascience">
        <title>A chromosome-scale genome assembly of cucumber (Cucumis sativus L.).</title>
        <authorList>
            <person name="Li Q."/>
            <person name="Li H."/>
            <person name="Huang W."/>
            <person name="Xu Y."/>
            <person name="Zhou Q."/>
            <person name="Wang S."/>
            <person name="Ruan J."/>
            <person name="Huang S."/>
            <person name="Zhang Z."/>
        </authorList>
    </citation>
    <scope>NUCLEOTIDE SEQUENCE [LARGE SCALE GENOMIC DNA]</scope>
    <source>
        <strain evidence="2">cv. 9930</strain>
        <tissue evidence="1">Leaf</tissue>
    </source>
</reference>
<keyword evidence="2" id="KW-1185">Reference proteome</keyword>
<proteinExistence type="predicted"/>
<evidence type="ECO:0000313" key="2">
    <source>
        <dbReference type="Proteomes" id="UP000029981"/>
    </source>
</evidence>
<organism evidence="1 2">
    <name type="scientific">Cucumis sativus</name>
    <name type="common">Cucumber</name>
    <dbReference type="NCBI Taxonomy" id="3659"/>
    <lineage>
        <taxon>Eukaryota</taxon>
        <taxon>Viridiplantae</taxon>
        <taxon>Streptophyta</taxon>
        <taxon>Embryophyta</taxon>
        <taxon>Tracheophyta</taxon>
        <taxon>Spermatophyta</taxon>
        <taxon>Magnoliopsida</taxon>
        <taxon>eudicotyledons</taxon>
        <taxon>Gunneridae</taxon>
        <taxon>Pentapetalae</taxon>
        <taxon>rosids</taxon>
        <taxon>fabids</taxon>
        <taxon>Cucurbitales</taxon>
        <taxon>Cucurbitaceae</taxon>
        <taxon>Benincaseae</taxon>
        <taxon>Cucumis</taxon>
    </lineage>
</organism>
<reference evidence="1 2" key="1">
    <citation type="journal article" date="2009" name="Nat. Genet.">
        <title>The genome of the cucumber, Cucumis sativus L.</title>
        <authorList>
            <person name="Huang S."/>
            <person name="Li R."/>
            <person name="Zhang Z."/>
            <person name="Li L."/>
            <person name="Gu X."/>
            <person name="Fan W."/>
            <person name="Lucas W.J."/>
            <person name="Wang X."/>
            <person name="Xie B."/>
            <person name="Ni P."/>
            <person name="Ren Y."/>
            <person name="Zhu H."/>
            <person name="Li J."/>
            <person name="Lin K."/>
            <person name="Jin W."/>
            <person name="Fei Z."/>
            <person name="Li G."/>
            <person name="Staub J."/>
            <person name="Kilian A."/>
            <person name="van der Vossen E.A."/>
            <person name="Wu Y."/>
            <person name="Guo J."/>
            <person name="He J."/>
            <person name="Jia Z."/>
            <person name="Ren Y."/>
            <person name="Tian G."/>
            <person name="Lu Y."/>
            <person name="Ruan J."/>
            <person name="Qian W."/>
            <person name="Wang M."/>
            <person name="Huang Q."/>
            <person name="Li B."/>
            <person name="Xuan Z."/>
            <person name="Cao J."/>
            <person name="Asan"/>
            <person name="Wu Z."/>
            <person name="Zhang J."/>
            <person name="Cai Q."/>
            <person name="Bai Y."/>
            <person name="Zhao B."/>
            <person name="Han Y."/>
            <person name="Li Y."/>
            <person name="Li X."/>
            <person name="Wang S."/>
            <person name="Shi Q."/>
            <person name="Liu S."/>
            <person name="Cho W.K."/>
            <person name="Kim J.Y."/>
            <person name="Xu Y."/>
            <person name="Heller-Uszynska K."/>
            <person name="Miao H."/>
            <person name="Cheng Z."/>
            <person name="Zhang S."/>
            <person name="Wu J."/>
            <person name="Yang Y."/>
            <person name="Kang H."/>
            <person name="Li M."/>
            <person name="Liang H."/>
            <person name="Ren X."/>
            <person name="Shi Z."/>
            <person name="Wen M."/>
            <person name="Jian M."/>
            <person name="Yang H."/>
            <person name="Zhang G."/>
            <person name="Yang Z."/>
            <person name="Chen R."/>
            <person name="Liu S."/>
            <person name="Li J."/>
            <person name="Ma L."/>
            <person name="Liu H."/>
            <person name="Zhou Y."/>
            <person name="Zhao J."/>
            <person name="Fang X."/>
            <person name="Li G."/>
            <person name="Fang L."/>
            <person name="Li Y."/>
            <person name="Liu D."/>
            <person name="Zheng H."/>
            <person name="Zhang Y."/>
            <person name="Qin N."/>
            <person name="Li Z."/>
            <person name="Yang G."/>
            <person name="Yang S."/>
            <person name="Bolund L."/>
            <person name="Kristiansen K."/>
            <person name="Zheng H."/>
            <person name="Li S."/>
            <person name="Zhang X."/>
            <person name="Yang H."/>
            <person name="Wang J."/>
            <person name="Sun R."/>
            <person name="Zhang B."/>
            <person name="Jiang S."/>
            <person name="Wang J."/>
            <person name="Du Y."/>
            <person name="Li S."/>
        </authorList>
    </citation>
    <scope>NUCLEOTIDE SEQUENCE [LARGE SCALE GENOMIC DNA]</scope>
    <source>
        <strain evidence="2">cv. 9930</strain>
        <tissue evidence="1">Leaf</tissue>
    </source>
</reference>
<dbReference type="Proteomes" id="UP000029981">
    <property type="component" value="Unassembled WGS sequence"/>
</dbReference>
<reference evidence="1 2" key="2">
    <citation type="journal article" date="2009" name="PLoS ONE">
        <title>An integrated genetic and cytogenetic map of the cucumber genome.</title>
        <authorList>
            <person name="Ren Y."/>
            <person name="Zhang Z."/>
            <person name="Liu J."/>
            <person name="Staub J.E."/>
            <person name="Han Y."/>
            <person name="Cheng Z."/>
            <person name="Li X."/>
            <person name="Lu J."/>
            <person name="Miao H."/>
            <person name="Kang H."/>
            <person name="Xie B."/>
            <person name="Gu X."/>
            <person name="Wang X."/>
            <person name="Du Y."/>
            <person name="Jin W."/>
            <person name="Huang S."/>
        </authorList>
    </citation>
    <scope>NUCLEOTIDE SEQUENCE [LARGE SCALE GENOMIC DNA]</scope>
    <source>
        <strain evidence="2">cv. 9930</strain>
        <tissue evidence="1">Leaf</tissue>
    </source>
</reference>
<comment type="caution">
    <text evidence="1">The sequence shown here is derived from an EMBL/GenBank/DDBJ whole genome shotgun (WGS) entry which is preliminary data.</text>
</comment>